<dbReference type="Proteomes" id="UP000515472">
    <property type="component" value="Chromosome"/>
</dbReference>
<name>A0A7R7FT64_9BACT</name>
<dbReference type="AlphaFoldDB" id="A0A7R7FT64"/>
<organism evidence="1 2">
    <name type="scientific">Citrifermentans bremense</name>
    <dbReference type="NCBI Taxonomy" id="60035"/>
    <lineage>
        <taxon>Bacteria</taxon>
        <taxon>Pseudomonadati</taxon>
        <taxon>Thermodesulfobacteriota</taxon>
        <taxon>Desulfuromonadia</taxon>
        <taxon>Geobacterales</taxon>
        <taxon>Geobacteraceae</taxon>
        <taxon>Citrifermentans</taxon>
    </lineage>
</organism>
<reference evidence="1 2" key="1">
    <citation type="submission" date="2020-06" db="EMBL/GenBank/DDBJ databases">
        <title>Interaction of electrochemicaly active bacteria, Geobacter bremensis R4 on different carbon anode.</title>
        <authorList>
            <person name="Meng L."/>
            <person name="Yoshida N."/>
        </authorList>
    </citation>
    <scope>NUCLEOTIDE SEQUENCE [LARGE SCALE GENOMIC DNA]</scope>
    <source>
        <strain evidence="1 2">R4</strain>
    </source>
</reference>
<evidence type="ECO:0000313" key="2">
    <source>
        <dbReference type="Proteomes" id="UP000515472"/>
    </source>
</evidence>
<dbReference type="EMBL" id="AP023213">
    <property type="protein sequence ID" value="BCO11288.1"/>
    <property type="molecule type" value="Genomic_DNA"/>
</dbReference>
<evidence type="ECO:0000313" key="1">
    <source>
        <dbReference type="EMBL" id="BCO11288.1"/>
    </source>
</evidence>
<accession>A0A7R7FT64</accession>
<proteinExistence type="predicted"/>
<protein>
    <submittedName>
        <fullName evidence="1">Uncharacterized protein</fullName>
    </submittedName>
</protein>
<gene>
    <name evidence="1" type="ORF">GEOBRER4_n1390</name>
</gene>
<dbReference type="InterPro" id="IPR012596">
    <property type="entry name" value="Phage_T4_Y12G"/>
</dbReference>
<sequence length="54" mass="6066">MLSAEFADDLLATGEEVLTHSIGEQDPRKTVLTEDEFCSRLMANRSRIRKALEA</sequence>
<keyword evidence="2" id="KW-1185">Reference proteome</keyword>
<dbReference type="Pfam" id="PF08010">
    <property type="entry name" value="Phage_30_3"/>
    <property type="match status" value="1"/>
</dbReference>